<reference evidence="2" key="1">
    <citation type="submission" date="2020-05" db="EMBL/GenBank/DDBJ databases">
        <authorList>
            <person name="Chiriac C."/>
            <person name="Salcher M."/>
            <person name="Ghai R."/>
            <person name="Kavagutti S V."/>
        </authorList>
    </citation>
    <scope>NUCLEOTIDE SEQUENCE</scope>
</reference>
<sequence>MNKFFYKVFLKSKDEEGSISLLIIGLFLLTLSTILVITDISSIAIAQRSLVQASEAAVQRGVQNLDLKNYYTGKGTMLSGVLNNSEVPIPIECSSASSAINEELHHWISSNASLARREIRDIWMNEFNCDGISISISTSAFAIIPIQIPFINLKNIELHTSVGATNTRSKGLYLFGVRIS</sequence>
<dbReference type="AlphaFoldDB" id="A0A6J6IH76"/>
<protein>
    <submittedName>
        <fullName evidence="2">Unannotated protein</fullName>
    </submittedName>
</protein>
<gene>
    <name evidence="2" type="ORF">UFOPK1951_00445</name>
</gene>
<organism evidence="2">
    <name type="scientific">freshwater metagenome</name>
    <dbReference type="NCBI Taxonomy" id="449393"/>
    <lineage>
        <taxon>unclassified sequences</taxon>
        <taxon>metagenomes</taxon>
        <taxon>ecological metagenomes</taxon>
    </lineage>
</organism>
<evidence type="ECO:0000256" key="1">
    <source>
        <dbReference type="SAM" id="Phobius"/>
    </source>
</evidence>
<keyword evidence="1" id="KW-1133">Transmembrane helix</keyword>
<name>A0A6J6IH76_9ZZZZ</name>
<dbReference type="EMBL" id="CAEZVH010000036">
    <property type="protein sequence ID" value="CAB4623826.1"/>
    <property type="molecule type" value="Genomic_DNA"/>
</dbReference>
<evidence type="ECO:0000313" key="2">
    <source>
        <dbReference type="EMBL" id="CAB4623826.1"/>
    </source>
</evidence>
<proteinExistence type="predicted"/>
<keyword evidence="1" id="KW-0812">Transmembrane</keyword>
<feature type="transmembrane region" description="Helical" evidence="1">
    <location>
        <begin position="21"/>
        <end position="45"/>
    </location>
</feature>
<keyword evidence="1" id="KW-0472">Membrane</keyword>
<accession>A0A6J6IH76</accession>